<keyword evidence="1" id="KW-0479">Metal-binding</keyword>
<dbReference type="Pfam" id="PF13247">
    <property type="entry name" value="Fer4_11"/>
    <property type="match status" value="1"/>
</dbReference>
<dbReference type="Gene3D" id="3.30.70.20">
    <property type="match status" value="2"/>
</dbReference>
<dbReference type="SUPFAM" id="SSF54862">
    <property type="entry name" value="4Fe-4S ferredoxins"/>
    <property type="match status" value="1"/>
</dbReference>
<evidence type="ECO:0000259" key="4">
    <source>
        <dbReference type="PROSITE" id="PS51379"/>
    </source>
</evidence>
<dbReference type="PROSITE" id="PS51669">
    <property type="entry name" value="4FE4S_MOW_BIS_MGD"/>
    <property type="match status" value="1"/>
</dbReference>
<dbReference type="InterPro" id="IPR006963">
    <property type="entry name" value="Mopterin_OxRdtase_4Fe-4S_dom"/>
</dbReference>
<dbReference type="GO" id="GO:0046872">
    <property type="term" value="F:metal ion binding"/>
    <property type="evidence" value="ECO:0007669"/>
    <property type="project" value="UniProtKB-KW"/>
</dbReference>
<feature type="domain" description="4Fe-4S Mo/W bis-MGD-type" evidence="5">
    <location>
        <begin position="93"/>
        <end position="153"/>
    </location>
</feature>
<gene>
    <name evidence="6" type="ORF">XB16_2861</name>
</gene>
<dbReference type="InterPro" id="IPR009010">
    <property type="entry name" value="Asp_de-COase-like_dom_sf"/>
</dbReference>
<feature type="domain" description="4Fe-4S ferredoxin-type" evidence="4">
    <location>
        <begin position="804"/>
        <end position="834"/>
    </location>
</feature>
<dbReference type="SUPFAM" id="SSF50692">
    <property type="entry name" value="ADC-like"/>
    <property type="match status" value="1"/>
</dbReference>
<dbReference type="Pfam" id="PF00037">
    <property type="entry name" value="Fer4"/>
    <property type="match status" value="1"/>
</dbReference>
<keyword evidence="3" id="KW-0411">Iron-sulfur</keyword>
<evidence type="ECO:0000313" key="7">
    <source>
        <dbReference type="Proteomes" id="UP000033961"/>
    </source>
</evidence>
<dbReference type="PROSITE" id="PS51379">
    <property type="entry name" value="4FE4S_FER_2"/>
    <property type="match status" value="1"/>
</dbReference>
<name>A0A2P1QW93_9LEPT</name>
<dbReference type="CDD" id="cd02784">
    <property type="entry name" value="MopB_CT_PHLH"/>
    <property type="match status" value="1"/>
</dbReference>
<dbReference type="CDD" id="cd10551">
    <property type="entry name" value="PsrB"/>
    <property type="match status" value="1"/>
</dbReference>
<dbReference type="PANTHER" id="PTHR43819">
    <property type="entry name" value="ARCHAEAL-TYPE GLUTAMATE SYNTHASE [NADPH]"/>
    <property type="match status" value="1"/>
</dbReference>
<keyword evidence="2" id="KW-0408">Iron</keyword>
<dbReference type="NCBIfam" id="TIGR04519">
    <property type="entry name" value="MoCo_extend_TAT"/>
    <property type="match status" value="1"/>
</dbReference>
<dbReference type="GO" id="GO:0016491">
    <property type="term" value="F:oxidoreductase activity"/>
    <property type="evidence" value="ECO:0007669"/>
    <property type="project" value="InterPro"/>
</dbReference>
<dbReference type="Gene3D" id="2.20.25.90">
    <property type="entry name" value="ADC-like domains"/>
    <property type="match status" value="1"/>
</dbReference>
<dbReference type="PANTHER" id="PTHR43819:SF1">
    <property type="entry name" value="ARCHAEAL-TYPE GLUTAMATE SYNTHASE [NADPH]"/>
    <property type="match status" value="1"/>
</dbReference>
<evidence type="ECO:0000313" key="6">
    <source>
        <dbReference type="EMBL" id="AVQ13164.1"/>
    </source>
</evidence>
<dbReference type="Gene3D" id="3.30.2070.10">
    <property type="entry name" value="Formate dehydrogenase/DMSO reductase"/>
    <property type="match status" value="1"/>
</dbReference>
<accession>A0A2P1QW93</accession>
<evidence type="ECO:0000256" key="2">
    <source>
        <dbReference type="ARBA" id="ARBA00023004"/>
    </source>
</evidence>
<protein>
    <submittedName>
        <fullName evidence="6">Fe-S-cluster-containing hydrogenase</fullName>
    </submittedName>
</protein>
<evidence type="ECO:0000256" key="3">
    <source>
        <dbReference type="ARBA" id="ARBA00023014"/>
    </source>
</evidence>
<dbReference type="SUPFAM" id="SSF53706">
    <property type="entry name" value="Formate dehydrogenase/DMSO reductase, domains 1-3"/>
    <property type="match status" value="1"/>
</dbReference>
<proteinExistence type="predicted"/>
<dbReference type="Proteomes" id="UP000033961">
    <property type="component" value="Chromosome I"/>
</dbReference>
<dbReference type="EMBL" id="CP027843">
    <property type="protein sequence ID" value="AVQ13164.1"/>
    <property type="molecule type" value="Genomic_DNA"/>
</dbReference>
<dbReference type="Gene3D" id="3.40.50.740">
    <property type="match status" value="1"/>
</dbReference>
<dbReference type="Gene3D" id="3.40.228.10">
    <property type="entry name" value="Dimethylsulfoxide Reductase, domain 2"/>
    <property type="match status" value="1"/>
</dbReference>
<sequence>MDQKNFQKEKKAHWQSYDLRDKDEEVKEMQKSEFFTSPDPLIARIKSGEFDRKSFLKLMGAGVAMTSLNCIRKPVEKIVPYVDLSKTDENAQYDFVKHGHSYYYASVFAGTGILVKARDGRPLKLEGNPDHPVSQGALGAAGQAAIFDLYDPDRSQNPAIINGGIPVKSDWATVDAKVKAALAANKGKTVVVTRPLDSPSTKSIIGDFVRTVGGGKHYEISLTSAEEVVSKGQAVSYGKALIPNYHFDLANVILSIDCDFMGNWLSPEEHQKDFSKRRNLRNGAKDVNFYVAAESIPTMSGSNADLRLPIRPGDQTKLALAIILALEELGAAVSSFGFGENVIPLVGYEEYDGPVIKSNLNQLASSLGVSEESIRKTAKALWSNKGKSLVVAGSLAASTKDAVELQVLVNLLNSVLENDGKTIDHANPKKEGLADYSNNLNSLASELKQTKVGVLFVNDVNLVYQAGEEWKNLLHQAALVVSLSDRADETALASNVLATTTHFLESWGDAEVTKGIFSIQQPAIRPLFNSRSFEDSLIAFAGGSLGGESSFYEYVRNSWTKKLGSKQRWEDLLRAGTTLKASERKKVASSSRNFNRSALKRIESAPAGLKLALYETSAIGDGRAANNAQLQELPDPVTKVTWDNYILISPALAKEKGISSNDVLVLKTATRTIELPAQIQPGMHKEAIGIAVGYGRTAVGAVGNGVGKNAYVLSEKGVYSGITITSLEKTGKTYKLACTQHHHMLSPGFSYPDRPLVQSTTIEEYRKNPASGKAPSEIPKILKDGKLVSATGANPVYAYPGYKWGMSIDLSSCTGCGSCVIACQVENNIPAVGRDEVRVGREMHWLRIDRYYIGDPDRPETLQVAHQPMLCQHCDNAPCETVCPVLATVHSSEGINDMVYNRCVGTRYCSNNCPYKVRRFNWMQHWYNGAEGSKAPRYLGLNPEVAVRGRGVMEKCNFCSHRIAEAKIAAKNEGRVLKDGEVKTACQQSCAADAISFGNTNDKDAEVAKLSSGPRSYRVLEYLNVGPQVAYLTRVRSSI</sequence>
<reference evidence="6 7" key="1">
    <citation type="journal article" date="2015" name="Genome Announc.">
        <title>Draft Genome Sequences of Leptospira santarosai Strains U160, U164, and U233, Isolated from Asymptomatic Cattle.</title>
        <authorList>
            <person name="Kremer F.S."/>
            <person name="Eslabao M.R."/>
            <person name="Provisor M."/>
            <person name="Woloski R.D."/>
            <person name="Ramires O.V."/>
            <person name="Moreno L.Z."/>
            <person name="Moreno A.M."/>
            <person name="Hamond C."/>
            <person name="Lilenbaum W."/>
            <person name="Dellagostin O.A."/>
        </authorList>
    </citation>
    <scope>NUCLEOTIDE SEQUENCE [LARGE SCALE GENOMIC DNA]</scope>
    <source>
        <strain evidence="6 7">U160</strain>
    </source>
</reference>
<dbReference type="AlphaFoldDB" id="A0A2P1QW93"/>
<organism evidence="6 7">
    <name type="scientific">Leptospira santarosai</name>
    <dbReference type="NCBI Taxonomy" id="28183"/>
    <lineage>
        <taxon>Bacteria</taxon>
        <taxon>Pseudomonadati</taxon>
        <taxon>Spirochaetota</taxon>
        <taxon>Spirochaetia</taxon>
        <taxon>Leptospirales</taxon>
        <taxon>Leptospiraceae</taxon>
        <taxon>Leptospira</taxon>
    </lineage>
</organism>
<dbReference type="GO" id="GO:0051536">
    <property type="term" value="F:iron-sulfur cluster binding"/>
    <property type="evidence" value="ECO:0007669"/>
    <property type="project" value="UniProtKB-KW"/>
</dbReference>
<evidence type="ECO:0000256" key="1">
    <source>
        <dbReference type="ARBA" id="ARBA00022723"/>
    </source>
</evidence>
<dbReference type="InterPro" id="IPR017896">
    <property type="entry name" value="4Fe4S_Fe-S-bd"/>
</dbReference>
<dbReference type="CDD" id="cd02764">
    <property type="entry name" value="MopB_PHLH"/>
    <property type="match status" value="1"/>
</dbReference>
<dbReference type="Gene3D" id="2.40.40.20">
    <property type="match status" value="1"/>
</dbReference>
<evidence type="ECO:0000259" key="5">
    <source>
        <dbReference type="PROSITE" id="PS51669"/>
    </source>
</evidence>
<dbReference type="InterPro" id="IPR030948">
    <property type="entry name" value="TAT_var_transloc_signal_dom"/>
</dbReference>